<accession>A0AAD7PD27</accession>
<organism evidence="2 3">
    <name type="scientific">Quillaja saponaria</name>
    <name type="common">Soap bark tree</name>
    <dbReference type="NCBI Taxonomy" id="32244"/>
    <lineage>
        <taxon>Eukaryota</taxon>
        <taxon>Viridiplantae</taxon>
        <taxon>Streptophyta</taxon>
        <taxon>Embryophyta</taxon>
        <taxon>Tracheophyta</taxon>
        <taxon>Spermatophyta</taxon>
        <taxon>Magnoliopsida</taxon>
        <taxon>eudicotyledons</taxon>
        <taxon>Gunneridae</taxon>
        <taxon>Pentapetalae</taxon>
        <taxon>rosids</taxon>
        <taxon>fabids</taxon>
        <taxon>Fabales</taxon>
        <taxon>Quillajaceae</taxon>
        <taxon>Quillaja</taxon>
    </lineage>
</organism>
<name>A0AAD7PD27_QUISA</name>
<proteinExistence type="predicted"/>
<dbReference type="Proteomes" id="UP001163823">
    <property type="component" value="Chromosome 11"/>
</dbReference>
<sequence length="112" mass="12440">MNKPRRQLALEKKLDSAEHLSPSRLYSNGWVGYRVWLKEHNPSLDISEAKCPGKEEAEEEERLAKILAEAESAIGKGCDEEGIADREVETIELDADGVDEGGKKEDNDTGDQ</sequence>
<gene>
    <name evidence="2" type="ORF">O6P43_026692</name>
</gene>
<feature type="compositionally biased region" description="Basic and acidic residues" evidence="1">
    <location>
        <begin position="100"/>
        <end position="112"/>
    </location>
</feature>
<dbReference type="AlphaFoldDB" id="A0AAD7PD27"/>
<reference evidence="2" key="1">
    <citation type="journal article" date="2023" name="Science">
        <title>Elucidation of the pathway for biosynthesis of saponin adjuvants from the soapbark tree.</title>
        <authorList>
            <person name="Reed J."/>
            <person name="Orme A."/>
            <person name="El-Demerdash A."/>
            <person name="Owen C."/>
            <person name="Martin L.B.B."/>
            <person name="Misra R.C."/>
            <person name="Kikuchi S."/>
            <person name="Rejzek M."/>
            <person name="Martin A.C."/>
            <person name="Harkess A."/>
            <person name="Leebens-Mack J."/>
            <person name="Louveau T."/>
            <person name="Stephenson M.J."/>
            <person name="Osbourn A."/>
        </authorList>
    </citation>
    <scope>NUCLEOTIDE SEQUENCE</scope>
    <source>
        <strain evidence="2">S10</strain>
    </source>
</reference>
<evidence type="ECO:0000313" key="2">
    <source>
        <dbReference type="EMBL" id="KAJ7950504.1"/>
    </source>
</evidence>
<dbReference type="KEGG" id="qsa:O6P43_026692"/>
<comment type="caution">
    <text evidence="2">The sequence shown here is derived from an EMBL/GenBank/DDBJ whole genome shotgun (WGS) entry which is preliminary data.</text>
</comment>
<dbReference type="EMBL" id="JARAOO010000011">
    <property type="protein sequence ID" value="KAJ7950504.1"/>
    <property type="molecule type" value="Genomic_DNA"/>
</dbReference>
<feature type="region of interest" description="Disordered" evidence="1">
    <location>
        <begin position="91"/>
        <end position="112"/>
    </location>
</feature>
<keyword evidence="3" id="KW-1185">Reference proteome</keyword>
<protein>
    <submittedName>
        <fullName evidence="2">Uncharacterized protein</fullName>
    </submittedName>
</protein>
<evidence type="ECO:0000313" key="3">
    <source>
        <dbReference type="Proteomes" id="UP001163823"/>
    </source>
</evidence>
<evidence type="ECO:0000256" key="1">
    <source>
        <dbReference type="SAM" id="MobiDB-lite"/>
    </source>
</evidence>